<comment type="caution">
    <text evidence="2">The sequence shown here is derived from an EMBL/GenBank/DDBJ whole genome shotgun (WGS) entry which is preliminary data.</text>
</comment>
<feature type="chain" id="PRO_5020975658" evidence="1">
    <location>
        <begin position="22"/>
        <end position="281"/>
    </location>
</feature>
<name>A0A4Q5M1F0_9BACT</name>
<feature type="signal peptide" evidence="1">
    <location>
        <begin position="1"/>
        <end position="21"/>
    </location>
</feature>
<gene>
    <name evidence="2" type="ORF">EWM59_08985</name>
</gene>
<evidence type="ECO:0000256" key="1">
    <source>
        <dbReference type="SAM" id="SignalP"/>
    </source>
</evidence>
<dbReference type="EMBL" id="SEWF01000010">
    <property type="protein sequence ID" value="RYU96022.1"/>
    <property type="molecule type" value="Genomic_DNA"/>
</dbReference>
<organism evidence="2 3">
    <name type="scientific">Emticicia agri</name>
    <dbReference type="NCBI Taxonomy" id="2492393"/>
    <lineage>
        <taxon>Bacteria</taxon>
        <taxon>Pseudomonadati</taxon>
        <taxon>Bacteroidota</taxon>
        <taxon>Cytophagia</taxon>
        <taxon>Cytophagales</taxon>
        <taxon>Leadbetterellaceae</taxon>
        <taxon>Emticicia</taxon>
    </lineage>
</organism>
<sequence length="281" mass="31453">MKHLNLKLLLACSIISISSFAQINTPQASPATTISQEVGLTKVTIDYSRPSVKGRKIFGDLVPFGKVWRTGANKITSIKFDDDVVVNGTAVKAGSYGLYTIPTATEWTIILNTDDKQWGSYGYDEKKDVYRFKVTPVKSKYFVEQMAIDFEGINPTTTDIAIKWENTEAKFRVEQPVDAKIMAEIEEKTSKPDATIDTYFAAADYYYQKGIHLDKALVWANKVIEKNKEYWAYQLVARVAAKQGNCAVALPNAEKSMELAKKAGDDAYIKLNQNVFAQCKK</sequence>
<protein>
    <submittedName>
        <fullName evidence="2">DUF2911 domain-containing protein</fullName>
    </submittedName>
</protein>
<reference evidence="2 3" key="1">
    <citation type="submission" date="2019-02" db="EMBL/GenBank/DDBJ databases">
        <title>Bacterial novel species Emticicia sp. 17J42-9 isolated from soil.</title>
        <authorList>
            <person name="Jung H.-Y."/>
        </authorList>
    </citation>
    <scope>NUCLEOTIDE SEQUENCE [LARGE SCALE GENOMIC DNA]</scope>
    <source>
        <strain evidence="2 3">17J42-9</strain>
    </source>
</reference>
<keyword evidence="1" id="KW-0732">Signal</keyword>
<dbReference type="RefSeq" id="WP_130020629.1">
    <property type="nucleotide sequence ID" value="NZ_SEWF01000010.1"/>
</dbReference>
<dbReference type="Proteomes" id="UP000293162">
    <property type="component" value="Unassembled WGS sequence"/>
</dbReference>
<dbReference type="AlphaFoldDB" id="A0A4Q5M1F0"/>
<accession>A0A4Q5M1F0</accession>
<dbReference type="SUPFAM" id="SSF48452">
    <property type="entry name" value="TPR-like"/>
    <property type="match status" value="1"/>
</dbReference>
<dbReference type="InterPro" id="IPR011990">
    <property type="entry name" value="TPR-like_helical_dom_sf"/>
</dbReference>
<dbReference type="Pfam" id="PF11138">
    <property type="entry name" value="DUF2911"/>
    <property type="match status" value="1"/>
</dbReference>
<evidence type="ECO:0000313" key="2">
    <source>
        <dbReference type="EMBL" id="RYU96022.1"/>
    </source>
</evidence>
<dbReference type="OrthoDB" id="195456at2"/>
<dbReference type="InterPro" id="IPR021314">
    <property type="entry name" value="DUF2911"/>
</dbReference>
<keyword evidence="3" id="KW-1185">Reference proteome</keyword>
<proteinExistence type="predicted"/>
<evidence type="ECO:0000313" key="3">
    <source>
        <dbReference type="Proteomes" id="UP000293162"/>
    </source>
</evidence>